<accession>A0A4R1K2N9</accession>
<dbReference type="AlphaFoldDB" id="A0A4R1K2N9"/>
<keyword evidence="3 16" id="KW-1003">Cell membrane</keyword>
<dbReference type="GO" id="GO:0043093">
    <property type="term" value="P:FtsZ-dependent cytokinesis"/>
    <property type="evidence" value="ECO:0007669"/>
    <property type="project" value="UniProtKB-UniRule"/>
</dbReference>
<dbReference type="GO" id="GO:0005886">
    <property type="term" value="C:plasma membrane"/>
    <property type="evidence" value="ECO:0007669"/>
    <property type="project" value="UniProtKB-SubCell"/>
</dbReference>
<feature type="transmembrane region" description="Helical" evidence="16">
    <location>
        <begin position="161"/>
        <end position="178"/>
    </location>
</feature>
<comment type="pathway">
    <text evidence="2 16">Cell wall biogenesis; peptidoglycan biosynthesis.</text>
</comment>
<comment type="subcellular location">
    <subcellularLocation>
        <location evidence="16">Cell inner membrane</location>
        <topology evidence="16">Multi-pass membrane protein</topology>
    </subcellularLocation>
    <subcellularLocation>
        <location evidence="1">Cell membrane</location>
        <topology evidence="1">Multi-pass membrane protein</topology>
    </subcellularLocation>
    <text evidence="16">Localizes to the division septum.</text>
</comment>
<dbReference type="GO" id="GO:0008955">
    <property type="term" value="F:peptidoglycan glycosyltransferase activity"/>
    <property type="evidence" value="ECO:0007669"/>
    <property type="project" value="UniProtKB-UniRule"/>
</dbReference>
<dbReference type="NCBIfam" id="TIGR02614">
    <property type="entry name" value="ftsW"/>
    <property type="match status" value="1"/>
</dbReference>
<reference evidence="17 18" key="1">
    <citation type="submission" date="2019-03" db="EMBL/GenBank/DDBJ databases">
        <title>Genomic Encyclopedia of Type Strains, Phase IV (KMG-IV): sequencing the most valuable type-strain genomes for metagenomic binning, comparative biology and taxonomic classification.</title>
        <authorList>
            <person name="Goeker M."/>
        </authorList>
    </citation>
    <scope>NUCLEOTIDE SEQUENCE [LARGE SCALE GENOMIC DNA]</scope>
    <source>
        <strain evidence="17 18">DSM 18577</strain>
    </source>
</reference>
<dbReference type="EC" id="2.4.99.28" evidence="16"/>
<evidence type="ECO:0000256" key="5">
    <source>
        <dbReference type="ARBA" id="ARBA00022676"/>
    </source>
</evidence>
<feature type="transmembrane region" description="Helical" evidence="16">
    <location>
        <begin position="327"/>
        <end position="348"/>
    </location>
</feature>
<evidence type="ECO:0000256" key="12">
    <source>
        <dbReference type="ARBA" id="ARBA00023306"/>
    </source>
</evidence>
<evidence type="ECO:0000256" key="3">
    <source>
        <dbReference type="ARBA" id="ARBA00022475"/>
    </source>
</evidence>
<comment type="caution">
    <text evidence="17">The sequence shown here is derived from an EMBL/GenBank/DDBJ whole genome shotgun (WGS) entry which is preliminary data.</text>
</comment>
<dbReference type="GO" id="GO:0071555">
    <property type="term" value="P:cell wall organization"/>
    <property type="evidence" value="ECO:0007669"/>
    <property type="project" value="UniProtKB-KW"/>
</dbReference>
<feature type="transmembrane region" description="Helical" evidence="16">
    <location>
        <begin position="282"/>
        <end position="306"/>
    </location>
</feature>
<keyword evidence="10 16" id="KW-1133">Transmembrane helix</keyword>
<evidence type="ECO:0000256" key="11">
    <source>
        <dbReference type="ARBA" id="ARBA00023136"/>
    </source>
</evidence>
<dbReference type="InterPro" id="IPR018365">
    <property type="entry name" value="Cell_cycle_FtsW-rel_CS"/>
</dbReference>
<comment type="catalytic activity">
    <reaction evidence="15 16">
        <text>[GlcNAc-(1-&gt;4)-Mur2Ac(oyl-L-Ala-gamma-D-Glu-L-Lys-D-Ala-D-Ala)](n)-di-trans,octa-cis-undecaprenyl diphosphate + beta-D-GlcNAc-(1-&gt;4)-Mur2Ac(oyl-L-Ala-gamma-D-Glu-L-Lys-D-Ala-D-Ala)-di-trans,octa-cis-undecaprenyl diphosphate = [GlcNAc-(1-&gt;4)-Mur2Ac(oyl-L-Ala-gamma-D-Glu-L-Lys-D-Ala-D-Ala)](n+1)-di-trans,octa-cis-undecaprenyl diphosphate + di-trans,octa-cis-undecaprenyl diphosphate + H(+)</text>
        <dbReference type="Rhea" id="RHEA:23708"/>
        <dbReference type="Rhea" id="RHEA-COMP:9602"/>
        <dbReference type="Rhea" id="RHEA-COMP:9603"/>
        <dbReference type="ChEBI" id="CHEBI:15378"/>
        <dbReference type="ChEBI" id="CHEBI:58405"/>
        <dbReference type="ChEBI" id="CHEBI:60033"/>
        <dbReference type="ChEBI" id="CHEBI:78435"/>
        <dbReference type="EC" id="2.4.99.28"/>
    </reaction>
</comment>
<dbReference type="UniPathway" id="UPA00219"/>
<feature type="transmembrane region" description="Helical" evidence="16">
    <location>
        <begin position="70"/>
        <end position="91"/>
    </location>
</feature>
<feature type="transmembrane region" description="Helical" evidence="16">
    <location>
        <begin position="206"/>
        <end position="223"/>
    </location>
</feature>
<keyword evidence="11 16" id="KW-0472">Membrane</keyword>
<keyword evidence="12 16" id="KW-0131">Cell cycle</keyword>
<name>A0A4R1K2N9_9GAMM</name>
<feature type="transmembrane region" description="Helical" evidence="16">
    <location>
        <begin position="128"/>
        <end position="149"/>
    </location>
</feature>
<dbReference type="OrthoDB" id="9768187at2"/>
<dbReference type="GO" id="GO:0015648">
    <property type="term" value="F:lipid-linked peptidoglycan transporter activity"/>
    <property type="evidence" value="ECO:0007669"/>
    <property type="project" value="TreeGrafter"/>
</dbReference>
<feature type="transmembrane region" description="Helical" evidence="16">
    <location>
        <begin position="360"/>
        <end position="379"/>
    </location>
</feature>
<dbReference type="HAMAP" id="MF_00913">
    <property type="entry name" value="PGT_FtsW_proteobact"/>
    <property type="match status" value="1"/>
</dbReference>
<evidence type="ECO:0000256" key="6">
    <source>
        <dbReference type="ARBA" id="ARBA00022679"/>
    </source>
</evidence>
<evidence type="ECO:0000256" key="13">
    <source>
        <dbReference type="ARBA" id="ARBA00023316"/>
    </source>
</evidence>
<dbReference type="EMBL" id="SMGD01000012">
    <property type="protein sequence ID" value="TCK57963.1"/>
    <property type="molecule type" value="Genomic_DNA"/>
</dbReference>
<dbReference type="PROSITE" id="PS00428">
    <property type="entry name" value="FTSW_RODA_SPOVE"/>
    <property type="match status" value="1"/>
</dbReference>
<feature type="transmembrane region" description="Helical" evidence="16">
    <location>
        <begin position="184"/>
        <end position="201"/>
    </location>
</feature>
<organism evidence="17 18">
    <name type="scientific">Celerinatantimonas diazotrophica</name>
    <dbReference type="NCBI Taxonomy" id="412034"/>
    <lineage>
        <taxon>Bacteria</taxon>
        <taxon>Pseudomonadati</taxon>
        <taxon>Pseudomonadota</taxon>
        <taxon>Gammaproteobacteria</taxon>
        <taxon>Celerinatantimonadaceae</taxon>
        <taxon>Celerinatantimonas</taxon>
    </lineage>
</organism>
<dbReference type="InterPro" id="IPR013437">
    <property type="entry name" value="FtsW"/>
</dbReference>
<evidence type="ECO:0000256" key="8">
    <source>
        <dbReference type="ARBA" id="ARBA00022960"/>
    </source>
</evidence>
<evidence type="ECO:0000313" key="18">
    <source>
        <dbReference type="Proteomes" id="UP000295565"/>
    </source>
</evidence>
<keyword evidence="9 16" id="KW-0573">Peptidoglycan synthesis</keyword>
<dbReference type="PANTHER" id="PTHR30474:SF2">
    <property type="entry name" value="PEPTIDOGLYCAN GLYCOSYLTRANSFERASE FTSW-RELATED"/>
    <property type="match status" value="1"/>
</dbReference>
<feature type="transmembrane region" description="Helical" evidence="16">
    <location>
        <begin position="98"/>
        <end position="116"/>
    </location>
</feature>
<dbReference type="RefSeq" id="WP_131912490.1">
    <property type="nucleotide sequence ID" value="NZ_OU594967.1"/>
</dbReference>
<evidence type="ECO:0000256" key="16">
    <source>
        <dbReference type="HAMAP-Rule" id="MF_00913"/>
    </source>
</evidence>
<dbReference type="Proteomes" id="UP000295565">
    <property type="component" value="Unassembled WGS sequence"/>
</dbReference>
<evidence type="ECO:0000313" key="17">
    <source>
        <dbReference type="EMBL" id="TCK57963.1"/>
    </source>
</evidence>
<dbReference type="NCBIfam" id="NF008042">
    <property type="entry name" value="PRK10774.1"/>
    <property type="match status" value="1"/>
</dbReference>
<evidence type="ECO:0000256" key="2">
    <source>
        <dbReference type="ARBA" id="ARBA00004752"/>
    </source>
</evidence>
<keyword evidence="4 16" id="KW-0132">Cell division</keyword>
<keyword evidence="13 16" id="KW-0961">Cell wall biogenesis/degradation</keyword>
<dbReference type="GO" id="GO:0008360">
    <property type="term" value="P:regulation of cell shape"/>
    <property type="evidence" value="ECO:0007669"/>
    <property type="project" value="UniProtKB-KW"/>
</dbReference>
<proteinExistence type="inferred from homology"/>
<keyword evidence="6 16" id="KW-0808">Transferase</keyword>
<evidence type="ECO:0000256" key="10">
    <source>
        <dbReference type="ARBA" id="ARBA00022989"/>
    </source>
</evidence>
<evidence type="ECO:0000256" key="9">
    <source>
        <dbReference type="ARBA" id="ARBA00022984"/>
    </source>
</evidence>
<protein>
    <recommendedName>
        <fullName evidence="16">Probable peptidoglycan glycosyltransferase FtsW</fullName>
        <shortName evidence="16">PGT</shortName>
        <ecNumber evidence="16">2.4.99.28</ecNumber>
    </recommendedName>
    <alternativeName>
        <fullName evidence="16">Cell division protein FtsW</fullName>
    </alternativeName>
    <alternativeName>
        <fullName evidence="16">Cell wall polymerase</fullName>
    </alternativeName>
    <alternativeName>
        <fullName evidence="16">Peptidoglycan polymerase</fullName>
        <shortName evidence="16">PG polymerase</shortName>
    </alternativeName>
</protein>
<dbReference type="GO" id="GO:0009252">
    <property type="term" value="P:peptidoglycan biosynthetic process"/>
    <property type="evidence" value="ECO:0007669"/>
    <property type="project" value="UniProtKB-UniRule"/>
</dbReference>
<dbReference type="GO" id="GO:0032153">
    <property type="term" value="C:cell division site"/>
    <property type="evidence" value="ECO:0007669"/>
    <property type="project" value="UniProtKB-UniRule"/>
</dbReference>
<dbReference type="Pfam" id="PF01098">
    <property type="entry name" value="FTSW_RODA_SPOVE"/>
    <property type="match status" value="1"/>
</dbReference>
<evidence type="ECO:0000256" key="7">
    <source>
        <dbReference type="ARBA" id="ARBA00022692"/>
    </source>
</evidence>
<keyword evidence="18" id="KW-1185">Reference proteome</keyword>
<comment type="function">
    <text evidence="16">Peptidoglycan polymerase that is essential for cell division.</text>
</comment>
<keyword evidence="5 16" id="KW-0328">Glycosyltransferase</keyword>
<evidence type="ECO:0000256" key="4">
    <source>
        <dbReference type="ARBA" id="ARBA00022618"/>
    </source>
</evidence>
<dbReference type="InterPro" id="IPR001182">
    <property type="entry name" value="FtsW/RodA"/>
</dbReference>
<gene>
    <name evidence="16" type="primary">ftsW</name>
    <name evidence="17" type="ORF">EV690_1667</name>
</gene>
<keyword evidence="8 16" id="KW-0133">Cell shape</keyword>
<feature type="transmembrane region" description="Helical" evidence="16">
    <location>
        <begin position="32"/>
        <end position="50"/>
    </location>
</feature>
<sequence>MQLRLTPKLQRPWRWIREPQAPETGRLYDRQLLLLSIALLCLGLVMVASASIAESMASHHSAFLFVKHHAVYVVICLIAMAVVVQCPVELWKQHNAKFLLATMAGLLLVLIIGHDINGSKRWIGFGPLNVQPAEFAKLALFVYLAGYLVRRNQEIRESIKGFLKPLVVLCVLAVMILAQPDLGTVIVMFVATIGMLFIAGAKLVQFIGLMFSGIVAVVILIAAEPYRMERVTSFLNPWKDPFGSGYQLTQSLMAFGRGQWFGVGLGNSVLKLEYLPEAHTDFVMAILAEELGFVGVCIVLALFAWLSYKAIAIGQRALKSNQPFEGYLASGIGFWIAFQSAVNIGAASGMMPTKGLTLPLVSYGGSSLLVMSIAIGLLLRIDYEWRQANQQAYRREGE</sequence>
<keyword evidence="7 16" id="KW-0812">Transmembrane</keyword>
<comment type="similarity">
    <text evidence="14 16">Belongs to the SEDS family. FtsW subfamily.</text>
</comment>
<evidence type="ECO:0000256" key="15">
    <source>
        <dbReference type="ARBA" id="ARBA00049902"/>
    </source>
</evidence>
<dbReference type="PANTHER" id="PTHR30474">
    <property type="entry name" value="CELL CYCLE PROTEIN"/>
    <property type="match status" value="1"/>
</dbReference>
<evidence type="ECO:0000256" key="1">
    <source>
        <dbReference type="ARBA" id="ARBA00004651"/>
    </source>
</evidence>
<evidence type="ECO:0000256" key="14">
    <source>
        <dbReference type="ARBA" id="ARBA00038053"/>
    </source>
</evidence>
<keyword evidence="16" id="KW-0997">Cell inner membrane</keyword>